<gene>
    <name evidence="2" type="ORF">Sste5346_006063</name>
</gene>
<dbReference type="Proteomes" id="UP001583186">
    <property type="component" value="Unassembled WGS sequence"/>
</dbReference>
<sequence>MSGASGKPSSSATYRALVRKKRIEKGLPVSPTPSELERDNIVEDNADILSNVFGRMITLHPGNIIKKSGRGVCLGEADAMKAAAAGGVPVPEVFGTETTPEGRFRISMSYIEGQTLSEVWLDLSDDERKGYCRQIRAILNTMRAIPPLGFIGACDGKEIRDARNYHTYKAPICADENAFNEYLLSAIHTKATPPGVRTAFAQRLQKQPAHRIILTHGDLAPRNIMVRGGKIVALIDWEDAGWYPEYWEYVKFFQRIRSNKEEGWATYADDIFENTYPDELVDYIAISRYQNP</sequence>
<name>A0ABR3Z155_9PEZI</name>
<dbReference type="CDD" id="cd05120">
    <property type="entry name" value="APH_ChoK_like"/>
    <property type="match status" value="1"/>
</dbReference>
<evidence type="ECO:0000259" key="1">
    <source>
        <dbReference type="Pfam" id="PF01636"/>
    </source>
</evidence>
<dbReference type="EMBL" id="JAWCUI010000035">
    <property type="protein sequence ID" value="KAL1893922.1"/>
    <property type="molecule type" value="Genomic_DNA"/>
</dbReference>
<dbReference type="PANTHER" id="PTHR21310:SF58">
    <property type="entry name" value="AMINOGLYCOSIDE PHOSPHOTRANSFERASE DOMAIN-CONTAINING PROTEIN"/>
    <property type="match status" value="1"/>
</dbReference>
<organism evidence="2 3">
    <name type="scientific">Sporothrix stenoceras</name>
    <dbReference type="NCBI Taxonomy" id="5173"/>
    <lineage>
        <taxon>Eukaryota</taxon>
        <taxon>Fungi</taxon>
        <taxon>Dikarya</taxon>
        <taxon>Ascomycota</taxon>
        <taxon>Pezizomycotina</taxon>
        <taxon>Sordariomycetes</taxon>
        <taxon>Sordariomycetidae</taxon>
        <taxon>Ophiostomatales</taxon>
        <taxon>Ophiostomataceae</taxon>
        <taxon>Sporothrix</taxon>
    </lineage>
</organism>
<dbReference type="PANTHER" id="PTHR21310">
    <property type="entry name" value="AMINOGLYCOSIDE PHOSPHOTRANSFERASE-RELATED-RELATED"/>
    <property type="match status" value="1"/>
</dbReference>
<dbReference type="InterPro" id="IPR011009">
    <property type="entry name" value="Kinase-like_dom_sf"/>
</dbReference>
<reference evidence="2 3" key="1">
    <citation type="journal article" date="2024" name="IMA Fungus">
        <title>IMA Genome - F19 : A genome assembly and annotation guide to empower mycologists, including annotated draft genome sequences of Ceratocystis pirilliformis, Diaporthe australafricana, Fusarium ophioides, Paecilomyces lecythidis, and Sporothrix stenoceras.</title>
        <authorList>
            <person name="Aylward J."/>
            <person name="Wilson A.M."/>
            <person name="Visagie C.M."/>
            <person name="Spraker J."/>
            <person name="Barnes I."/>
            <person name="Buitendag C."/>
            <person name="Ceriani C."/>
            <person name="Del Mar Angel L."/>
            <person name="du Plessis D."/>
            <person name="Fuchs T."/>
            <person name="Gasser K."/>
            <person name="Kramer D."/>
            <person name="Li W."/>
            <person name="Munsamy K."/>
            <person name="Piso A."/>
            <person name="Price J.L."/>
            <person name="Sonnekus B."/>
            <person name="Thomas C."/>
            <person name="van der Nest A."/>
            <person name="van Dijk A."/>
            <person name="van Heerden A."/>
            <person name="van Vuuren N."/>
            <person name="Yilmaz N."/>
            <person name="Duong T.A."/>
            <person name="van der Merwe N.A."/>
            <person name="Wingfield M.J."/>
            <person name="Wingfield B.D."/>
        </authorList>
    </citation>
    <scope>NUCLEOTIDE SEQUENCE [LARGE SCALE GENOMIC DNA]</scope>
    <source>
        <strain evidence="2 3">CMW 5346</strain>
    </source>
</reference>
<keyword evidence="3" id="KW-1185">Reference proteome</keyword>
<comment type="caution">
    <text evidence="2">The sequence shown here is derived from an EMBL/GenBank/DDBJ whole genome shotgun (WGS) entry which is preliminary data.</text>
</comment>
<dbReference type="SUPFAM" id="SSF56112">
    <property type="entry name" value="Protein kinase-like (PK-like)"/>
    <property type="match status" value="1"/>
</dbReference>
<protein>
    <recommendedName>
        <fullName evidence="1">Aminoglycoside phosphotransferase domain-containing protein</fullName>
    </recommendedName>
</protein>
<dbReference type="Gene3D" id="3.90.1200.10">
    <property type="match status" value="1"/>
</dbReference>
<dbReference type="Pfam" id="PF01636">
    <property type="entry name" value="APH"/>
    <property type="match status" value="1"/>
</dbReference>
<dbReference type="InterPro" id="IPR002575">
    <property type="entry name" value="Aminoglycoside_PTrfase"/>
</dbReference>
<dbReference type="InterPro" id="IPR051678">
    <property type="entry name" value="AGP_Transferase"/>
</dbReference>
<evidence type="ECO:0000313" key="3">
    <source>
        <dbReference type="Proteomes" id="UP001583186"/>
    </source>
</evidence>
<feature type="domain" description="Aminoglycoside phosphotransferase" evidence="1">
    <location>
        <begin position="73"/>
        <end position="266"/>
    </location>
</feature>
<accession>A0ABR3Z155</accession>
<proteinExistence type="predicted"/>
<evidence type="ECO:0000313" key="2">
    <source>
        <dbReference type="EMBL" id="KAL1893922.1"/>
    </source>
</evidence>